<dbReference type="AlphaFoldDB" id="A0A7W6EFB7"/>
<feature type="domain" description="Toprim" evidence="2">
    <location>
        <begin position="234"/>
        <end position="323"/>
    </location>
</feature>
<feature type="region of interest" description="Disordered" evidence="1">
    <location>
        <begin position="98"/>
        <end position="125"/>
    </location>
</feature>
<dbReference type="Pfam" id="PF23639">
    <property type="entry name" value="DUF7146"/>
    <property type="match status" value="1"/>
</dbReference>
<dbReference type="Pfam" id="PF13362">
    <property type="entry name" value="Toprim_3"/>
    <property type="match status" value="1"/>
</dbReference>
<evidence type="ECO:0000256" key="1">
    <source>
        <dbReference type="SAM" id="MobiDB-lite"/>
    </source>
</evidence>
<dbReference type="RefSeq" id="WP_183750688.1">
    <property type="nucleotide sequence ID" value="NZ_JACICC010000001.1"/>
</dbReference>
<organism evidence="4 5">
    <name type="scientific">Pseudochelatococcus contaminans</name>
    <dbReference type="NCBI Taxonomy" id="1538103"/>
    <lineage>
        <taxon>Bacteria</taxon>
        <taxon>Pseudomonadati</taxon>
        <taxon>Pseudomonadota</taxon>
        <taxon>Alphaproteobacteria</taxon>
        <taxon>Hyphomicrobiales</taxon>
        <taxon>Chelatococcaceae</taxon>
        <taxon>Pseudochelatococcus</taxon>
    </lineage>
</organism>
<feature type="domain" description="DUF7146" evidence="3">
    <location>
        <begin position="121"/>
        <end position="227"/>
    </location>
</feature>
<evidence type="ECO:0000313" key="4">
    <source>
        <dbReference type="EMBL" id="MBB3808728.1"/>
    </source>
</evidence>
<dbReference type="EMBL" id="JACICC010000001">
    <property type="protein sequence ID" value="MBB3808728.1"/>
    <property type="molecule type" value="Genomic_DNA"/>
</dbReference>
<evidence type="ECO:0000259" key="2">
    <source>
        <dbReference type="Pfam" id="PF13362"/>
    </source>
</evidence>
<name>A0A7W6EFB7_9HYPH</name>
<gene>
    <name evidence="4" type="ORF">FHS81_000782</name>
</gene>
<evidence type="ECO:0000259" key="3">
    <source>
        <dbReference type="Pfam" id="PF23639"/>
    </source>
</evidence>
<protein>
    <recommendedName>
        <fullName evidence="6">DNA primase</fullName>
    </recommendedName>
</protein>
<evidence type="ECO:0000313" key="5">
    <source>
        <dbReference type="Proteomes" id="UP000537592"/>
    </source>
</evidence>
<accession>A0A7W6EFB7</accession>
<keyword evidence="5" id="KW-1185">Reference proteome</keyword>
<proteinExistence type="predicted"/>
<comment type="caution">
    <text evidence="4">The sequence shown here is derived from an EMBL/GenBank/DDBJ whole genome shotgun (WGS) entry which is preliminary data.</text>
</comment>
<dbReference type="InterPro" id="IPR006171">
    <property type="entry name" value="TOPRIM_dom"/>
</dbReference>
<dbReference type="InterPro" id="IPR055570">
    <property type="entry name" value="DUF7146"/>
</dbReference>
<reference evidence="4 5" key="1">
    <citation type="submission" date="2020-08" db="EMBL/GenBank/DDBJ databases">
        <title>Genomic Encyclopedia of Type Strains, Phase IV (KMG-IV): sequencing the most valuable type-strain genomes for metagenomic binning, comparative biology and taxonomic classification.</title>
        <authorList>
            <person name="Goeker M."/>
        </authorList>
    </citation>
    <scope>NUCLEOTIDE SEQUENCE [LARGE SCALE GENOMIC DNA]</scope>
    <source>
        <strain evidence="4 5">DSM 28760</strain>
    </source>
</reference>
<sequence>MARHDASELAHRLGREAEAVCRHYLSSGKRAGRYWLVGDVQNSAGRSMFVRLTGPESGKGAAGKWTDAATGEHGDLLDVIRESCGLIDFRDVTEEARSFLSLPRSEPDPHPNPRAGRTPAGSTESAQRLFAMAQPIGGTVVETHLRKRAITALHETGSLRFHPRCYYRPEGHAPTETWPAMIAAVTDLGGVQTGAHRTWLLPNGSGKAPVETPRRAMGNLLGHGVRFGVADDVLAAGEGIETVLSARSGLPHMPMMAALSAAHLAAILFPATLKRLYIVRDADPAGDGARDRLVERARGVGIEAIVLSPVLGDFNEDLRQLGIDALRSALRVQIVPEDVSRFFAM</sequence>
<dbReference type="Proteomes" id="UP000537592">
    <property type="component" value="Unassembled WGS sequence"/>
</dbReference>
<evidence type="ECO:0008006" key="6">
    <source>
        <dbReference type="Google" id="ProtNLM"/>
    </source>
</evidence>